<gene>
    <name evidence="2" type="ORF">OSB04_024463</name>
</gene>
<dbReference type="EMBL" id="JARYMX010000006">
    <property type="protein sequence ID" value="KAJ9544756.1"/>
    <property type="molecule type" value="Genomic_DNA"/>
</dbReference>
<feature type="compositionally biased region" description="Basic and acidic residues" evidence="1">
    <location>
        <begin position="210"/>
        <end position="219"/>
    </location>
</feature>
<evidence type="ECO:0000313" key="2">
    <source>
        <dbReference type="EMBL" id="KAJ9544756.1"/>
    </source>
</evidence>
<name>A0AA38SZI3_9ASTR</name>
<dbReference type="AlphaFoldDB" id="A0AA38SZI3"/>
<reference evidence="2" key="1">
    <citation type="submission" date="2023-03" db="EMBL/GenBank/DDBJ databases">
        <title>Chromosome-scale reference genome and RAD-based genetic map of yellow starthistle (Centaurea solstitialis) reveal putative structural variation and QTLs associated with invader traits.</title>
        <authorList>
            <person name="Reatini B."/>
            <person name="Cang F.A."/>
            <person name="Jiang Q."/>
            <person name="Mckibben M.T.W."/>
            <person name="Barker M.S."/>
            <person name="Rieseberg L.H."/>
            <person name="Dlugosch K.M."/>
        </authorList>
    </citation>
    <scope>NUCLEOTIDE SEQUENCE</scope>
    <source>
        <strain evidence="2">CAN-66</strain>
        <tissue evidence="2">Leaf</tissue>
    </source>
</reference>
<dbReference type="Proteomes" id="UP001172457">
    <property type="component" value="Chromosome 6"/>
</dbReference>
<sequence length="247" mass="28217">MANNINTLFMSTGSQSKPPTLIREEYPQWKVRMINFLEGIHSKICEFLCNPPYVSMDLIPRVPATGTTLEILEHYEPKSMELEKQIEGGRKTLKNNRDICIDEYHSFKSKEGESLSDTYSIFNTLIGHYKRYGVIRTTKENNSLFLKSIGSEWMHLTMSMKATLDLEAWTLVVLFGSLKSQEPQVLQMKRSYGGPLVLVAKDSSKKKREPKMEEKEKKNVLIAESDESSEDEVSMKEIIKTLVGPKG</sequence>
<evidence type="ECO:0000256" key="1">
    <source>
        <dbReference type="SAM" id="MobiDB-lite"/>
    </source>
</evidence>
<evidence type="ECO:0000313" key="3">
    <source>
        <dbReference type="Proteomes" id="UP001172457"/>
    </source>
</evidence>
<protein>
    <submittedName>
        <fullName evidence="2">Uncharacterized protein</fullName>
    </submittedName>
</protein>
<proteinExistence type="predicted"/>
<accession>A0AA38SZI3</accession>
<organism evidence="2 3">
    <name type="scientific">Centaurea solstitialis</name>
    <name type="common">yellow star-thistle</name>
    <dbReference type="NCBI Taxonomy" id="347529"/>
    <lineage>
        <taxon>Eukaryota</taxon>
        <taxon>Viridiplantae</taxon>
        <taxon>Streptophyta</taxon>
        <taxon>Embryophyta</taxon>
        <taxon>Tracheophyta</taxon>
        <taxon>Spermatophyta</taxon>
        <taxon>Magnoliopsida</taxon>
        <taxon>eudicotyledons</taxon>
        <taxon>Gunneridae</taxon>
        <taxon>Pentapetalae</taxon>
        <taxon>asterids</taxon>
        <taxon>campanulids</taxon>
        <taxon>Asterales</taxon>
        <taxon>Asteraceae</taxon>
        <taxon>Carduoideae</taxon>
        <taxon>Cardueae</taxon>
        <taxon>Centaureinae</taxon>
        <taxon>Centaurea</taxon>
    </lineage>
</organism>
<keyword evidence="3" id="KW-1185">Reference proteome</keyword>
<feature type="region of interest" description="Disordered" evidence="1">
    <location>
        <begin position="202"/>
        <end position="231"/>
    </location>
</feature>
<comment type="caution">
    <text evidence="2">The sequence shown here is derived from an EMBL/GenBank/DDBJ whole genome shotgun (WGS) entry which is preliminary data.</text>
</comment>